<comment type="function">
    <text evidence="9">Involved in protein export. Participates in an early event of protein translocation.</text>
</comment>
<keyword evidence="5 9" id="KW-0653">Protein transport</keyword>
<feature type="transmembrane region" description="Helical" evidence="9">
    <location>
        <begin position="7"/>
        <end position="29"/>
    </location>
</feature>
<evidence type="ECO:0000256" key="5">
    <source>
        <dbReference type="ARBA" id="ARBA00022927"/>
    </source>
</evidence>
<evidence type="ECO:0000256" key="1">
    <source>
        <dbReference type="ARBA" id="ARBA00004141"/>
    </source>
</evidence>
<name>A0A0G0YB83_UNCKA</name>
<dbReference type="AlphaFoldDB" id="A0A0G0YB83"/>
<keyword evidence="8 9" id="KW-0472">Membrane</keyword>
<comment type="similarity">
    <text evidence="2 9">Belongs to the SecG family.</text>
</comment>
<feature type="transmembrane region" description="Helical" evidence="9">
    <location>
        <begin position="49"/>
        <end position="69"/>
    </location>
</feature>
<keyword evidence="4 9" id="KW-0812">Transmembrane</keyword>
<organism evidence="10 11">
    <name type="scientific">candidate division WWE3 bacterium GW2011_GWE1_41_27</name>
    <dbReference type="NCBI Taxonomy" id="1619131"/>
    <lineage>
        <taxon>Bacteria</taxon>
        <taxon>Katanobacteria</taxon>
    </lineage>
</organism>
<evidence type="ECO:0000256" key="8">
    <source>
        <dbReference type="ARBA" id="ARBA00023136"/>
    </source>
</evidence>
<evidence type="ECO:0000256" key="2">
    <source>
        <dbReference type="ARBA" id="ARBA00008445"/>
    </source>
</evidence>
<accession>A0A0G0YB83</accession>
<evidence type="ECO:0000256" key="4">
    <source>
        <dbReference type="ARBA" id="ARBA00022692"/>
    </source>
</evidence>
<dbReference type="GO" id="GO:0005886">
    <property type="term" value="C:plasma membrane"/>
    <property type="evidence" value="ECO:0007669"/>
    <property type="project" value="UniProtKB-SubCell"/>
</dbReference>
<dbReference type="GO" id="GO:0015450">
    <property type="term" value="F:protein-transporting ATPase activity"/>
    <property type="evidence" value="ECO:0007669"/>
    <property type="project" value="UniProtKB-UniRule"/>
</dbReference>
<dbReference type="Pfam" id="PF03840">
    <property type="entry name" value="SecG"/>
    <property type="match status" value="1"/>
</dbReference>
<evidence type="ECO:0000313" key="10">
    <source>
        <dbReference type="EMBL" id="KKS06841.1"/>
    </source>
</evidence>
<proteinExistence type="inferred from homology"/>
<keyword evidence="3 9" id="KW-0813">Transport</keyword>
<evidence type="ECO:0000256" key="3">
    <source>
        <dbReference type="ARBA" id="ARBA00022448"/>
    </source>
</evidence>
<evidence type="ECO:0000256" key="7">
    <source>
        <dbReference type="ARBA" id="ARBA00023010"/>
    </source>
</evidence>
<keyword evidence="7 9" id="KW-0811">Translocation</keyword>
<gene>
    <name evidence="10" type="ORF">UU59_C0019G0006</name>
</gene>
<dbReference type="InterPro" id="IPR004692">
    <property type="entry name" value="SecG"/>
</dbReference>
<dbReference type="Proteomes" id="UP000034544">
    <property type="component" value="Unassembled WGS sequence"/>
</dbReference>
<protein>
    <recommendedName>
        <fullName evidence="9">Protein-export membrane protein SecG</fullName>
    </recommendedName>
</protein>
<dbReference type="EMBL" id="LCBF01000019">
    <property type="protein sequence ID" value="KKS06841.1"/>
    <property type="molecule type" value="Genomic_DNA"/>
</dbReference>
<keyword evidence="9" id="KW-1003">Cell membrane</keyword>
<comment type="subcellular location">
    <subcellularLocation>
        <location evidence="9">Cell membrane</location>
        <topology evidence="9">Multi-pass membrane protein</topology>
    </subcellularLocation>
    <subcellularLocation>
        <location evidence="1">Membrane</location>
        <topology evidence="1">Multi-pass membrane protein</topology>
    </subcellularLocation>
</comment>
<reference evidence="10 11" key="1">
    <citation type="journal article" date="2015" name="Nature">
        <title>rRNA introns, odd ribosomes, and small enigmatic genomes across a large radiation of phyla.</title>
        <authorList>
            <person name="Brown C.T."/>
            <person name="Hug L.A."/>
            <person name="Thomas B.C."/>
            <person name="Sharon I."/>
            <person name="Castelle C.J."/>
            <person name="Singh A."/>
            <person name="Wilkins M.J."/>
            <person name="Williams K.H."/>
            <person name="Banfield J.F."/>
        </authorList>
    </citation>
    <scope>NUCLEOTIDE SEQUENCE [LARGE SCALE GENOMIC DNA]</scope>
</reference>
<dbReference type="NCBIfam" id="TIGR00810">
    <property type="entry name" value="secG"/>
    <property type="match status" value="1"/>
</dbReference>
<comment type="caution">
    <text evidence="10">The sequence shown here is derived from an EMBL/GenBank/DDBJ whole genome shotgun (WGS) entry which is preliminary data.</text>
</comment>
<evidence type="ECO:0000256" key="9">
    <source>
        <dbReference type="RuleBase" id="RU365087"/>
    </source>
</evidence>
<dbReference type="GO" id="GO:0009306">
    <property type="term" value="P:protein secretion"/>
    <property type="evidence" value="ECO:0007669"/>
    <property type="project" value="UniProtKB-UniRule"/>
</dbReference>
<evidence type="ECO:0000313" key="11">
    <source>
        <dbReference type="Proteomes" id="UP000034544"/>
    </source>
</evidence>
<evidence type="ECO:0000256" key="6">
    <source>
        <dbReference type="ARBA" id="ARBA00022989"/>
    </source>
</evidence>
<sequence>MIAILKTTQVIISVIIVCLILIQTKNAGLSSGIKNSFTAYRSLRGVEKAVFILTAVLGVLLVANSFLLIKLS</sequence>
<keyword evidence="6 9" id="KW-1133">Transmembrane helix</keyword>